<organism evidence="3">
    <name type="scientific">Acromyrmex echinatior</name>
    <name type="common">Panamanian leafcutter ant</name>
    <name type="synonym">Acromyrmex octospinosus echinatior</name>
    <dbReference type="NCBI Taxonomy" id="103372"/>
    <lineage>
        <taxon>Eukaryota</taxon>
        <taxon>Metazoa</taxon>
        <taxon>Ecdysozoa</taxon>
        <taxon>Arthropoda</taxon>
        <taxon>Hexapoda</taxon>
        <taxon>Insecta</taxon>
        <taxon>Pterygota</taxon>
        <taxon>Neoptera</taxon>
        <taxon>Endopterygota</taxon>
        <taxon>Hymenoptera</taxon>
        <taxon>Apocrita</taxon>
        <taxon>Aculeata</taxon>
        <taxon>Formicoidea</taxon>
        <taxon>Formicidae</taxon>
        <taxon>Myrmicinae</taxon>
        <taxon>Acromyrmex</taxon>
    </lineage>
</organism>
<feature type="compositionally biased region" description="Polar residues" evidence="1">
    <location>
        <begin position="632"/>
        <end position="642"/>
    </location>
</feature>
<feature type="compositionally biased region" description="Polar residues" evidence="1">
    <location>
        <begin position="465"/>
        <end position="484"/>
    </location>
</feature>
<feature type="compositionally biased region" description="Basic and acidic residues" evidence="1">
    <location>
        <begin position="680"/>
        <end position="691"/>
    </location>
</feature>
<feature type="compositionally biased region" description="Gly residues" evidence="1">
    <location>
        <begin position="81"/>
        <end position="90"/>
    </location>
</feature>
<dbReference type="InParanoid" id="F4WF78"/>
<feature type="compositionally biased region" description="Basic and acidic residues" evidence="1">
    <location>
        <begin position="574"/>
        <end position="584"/>
    </location>
</feature>
<evidence type="ECO:0000256" key="1">
    <source>
        <dbReference type="SAM" id="MobiDB-lite"/>
    </source>
</evidence>
<feature type="compositionally biased region" description="Low complexity" evidence="1">
    <location>
        <begin position="160"/>
        <end position="172"/>
    </location>
</feature>
<dbReference type="PANTHER" id="PTHR12198:SF0">
    <property type="entry name" value="HOMEOBOX PROTEIN PROSPERO"/>
    <property type="match status" value="1"/>
</dbReference>
<feature type="region of interest" description="Disordered" evidence="1">
    <location>
        <begin position="574"/>
        <end position="771"/>
    </location>
</feature>
<dbReference type="OrthoDB" id="10038576at2759"/>
<feature type="region of interest" description="Disordered" evidence="1">
    <location>
        <begin position="72"/>
        <end position="105"/>
    </location>
</feature>
<dbReference type="PANTHER" id="PTHR12198">
    <property type="entry name" value="HOMEOBOX PROTEIN PROSPERO/PROX-1/CEH-26"/>
    <property type="match status" value="1"/>
</dbReference>
<feature type="compositionally biased region" description="Polar residues" evidence="1">
    <location>
        <begin position="173"/>
        <end position="200"/>
    </location>
</feature>
<sequence length="907" mass="98225">MSSEEETECFALYGATTESKQQQLLKKQKRTRQRVDAGEPRNSYSSIPNFSSRPSFLGGGLYGSIFSGRQVKQASDAGGSPPEGGHGMTGAGMDSASNLQPGAVVNCDDPATADLTQHMLRDMLLQGRKLSALGVQEQPNNNNSIHNNNNNNTTAELLKSQHQQSPQQHQQQNSDSARSGTVQSGGEESGDGNNVVNSANHSDRDTVMPGDAEDSAEDAASAARAMEEAFAEAGMEPGANLDGSDCEQSLPPSPTAPRSGSVSVKEEIQESMNIKRSPSHSPCPIVPKTETNSPTTEIKRARVENIVSTMRSSPALQPATVNGCKKRKLYQPQQQTVHHVLQHSVNDTMMDDEDESEEEEDPATIRQKREEKDNLKIQLKMLHEQLAEMQQKYMELSSRMEPDTSESGDAPPSPQPQPQPPPRPPRPHPPPYTNGLPTLPPDHPHAAAAAISPPPPSQPQQQSQNNTGPSTPQTPQMQSASTPIQHKDFQERLNVFRGAAAAASSSGPHITGADLEGLADILKTEITSSLTNLIDSIVARFVQQRRFLGKQTEAAQAAAEQLNKDLLLASQMLERKSPRTKVVDRGAPQPPGGPNGPRGPLNSGPPPPQPTGFSQIGSIGGVPHGPHTGPTENNLNQMNQLPSHARPSVGMFQTPKPPTIYAMASMQAQQQQQHQQQHQQQREQQQREQQQRDQYCNMRGDERENRDSEQNEALSLVMTPKKKRHKVTDTRITPRTVSRILAQEGNGSQGGSDSPPPPPPPRPYHAPPPMLPVSLPTSVAIPNPSLHESQVFSPYSPFFNPHASHPGQVPPPGPHHLPASPPGGGVELRDSPPLPHPPAMLHPALLAAAQHGSPDYGHLRMDSNDRASDCNSGDISYDGIQPTISFTNTIMLKSKFSNNTLHFIEFY</sequence>
<dbReference type="GO" id="GO:0000981">
    <property type="term" value="F:DNA-binding transcription factor activity, RNA polymerase II-specific"/>
    <property type="evidence" value="ECO:0007669"/>
    <property type="project" value="TreeGrafter"/>
</dbReference>
<accession>F4WF78</accession>
<feature type="region of interest" description="Disordered" evidence="1">
    <location>
        <begin position="797"/>
        <end position="835"/>
    </location>
</feature>
<dbReference type="STRING" id="103372.F4WF78"/>
<proteinExistence type="predicted"/>
<dbReference type="EMBL" id="GL888115">
    <property type="protein sequence ID" value="EGI67129.1"/>
    <property type="molecule type" value="Genomic_DNA"/>
</dbReference>
<dbReference type="InterPro" id="IPR039350">
    <property type="entry name" value="Prospero_homeodomain"/>
</dbReference>
<dbReference type="AlphaFoldDB" id="F4WF78"/>
<feature type="compositionally biased region" description="Acidic residues" evidence="1">
    <location>
        <begin position="349"/>
        <end position="362"/>
    </location>
</feature>
<dbReference type="FunCoup" id="F4WF78">
    <property type="interactions" value="62"/>
</dbReference>
<feature type="compositionally biased region" description="Polar residues" evidence="1">
    <location>
        <begin position="270"/>
        <end position="280"/>
    </location>
</feature>
<feature type="region of interest" description="Disordered" evidence="1">
    <location>
        <begin position="348"/>
        <end position="373"/>
    </location>
</feature>
<reference evidence="2" key="1">
    <citation type="submission" date="2011-02" db="EMBL/GenBank/DDBJ databases">
        <title>The genome of the leaf-cutting ant Acromyrmex echinatior suggests key adaptations to social evolution and fungus farming.</title>
        <authorList>
            <person name="Nygaard S."/>
            <person name="Zhang G."/>
        </authorList>
    </citation>
    <scope>NUCLEOTIDE SEQUENCE</scope>
</reference>
<gene>
    <name evidence="2" type="ORF">G5I_04285</name>
</gene>
<name>F4WF78_ACREC</name>
<feature type="compositionally biased region" description="Low complexity" evidence="1">
    <location>
        <begin position="669"/>
        <end position="679"/>
    </location>
</feature>
<dbReference type="Proteomes" id="UP000007755">
    <property type="component" value="Unassembled WGS sequence"/>
</dbReference>
<feature type="region of interest" description="Disordered" evidence="1">
    <location>
        <begin position="395"/>
        <end position="484"/>
    </location>
</feature>
<feature type="compositionally biased region" description="Pro residues" evidence="1">
    <location>
        <begin position="754"/>
        <end position="771"/>
    </location>
</feature>
<keyword evidence="2" id="KW-0371">Homeobox</keyword>
<evidence type="ECO:0000313" key="3">
    <source>
        <dbReference type="Proteomes" id="UP000007755"/>
    </source>
</evidence>
<keyword evidence="3" id="KW-1185">Reference proteome</keyword>
<dbReference type="eggNOG" id="KOG3779">
    <property type="taxonomic scope" value="Eukaryota"/>
</dbReference>
<feature type="region of interest" description="Disordered" evidence="1">
    <location>
        <begin position="18"/>
        <end position="50"/>
    </location>
</feature>
<feature type="compositionally biased region" description="Pro residues" evidence="1">
    <location>
        <begin position="808"/>
        <end position="821"/>
    </location>
</feature>
<feature type="compositionally biased region" description="Basic and acidic residues" evidence="1">
    <location>
        <begin position="699"/>
        <end position="709"/>
    </location>
</feature>
<dbReference type="GO" id="GO:0000978">
    <property type="term" value="F:RNA polymerase II cis-regulatory region sequence-specific DNA binding"/>
    <property type="evidence" value="ECO:0007669"/>
    <property type="project" value="TreeGrafter"/>
</dbReference>
<dbReference type="GO" id="GO:0005634">
    <property type="term" value="C:nucleus"/>
    <property type="evidence" value="ECO:0007669"/>
    <property type="project" value="TreeGrafter"/>
</dbReference>
<feature type="region of interest" description="Disordered" evidence="1">
    <location>
        <begin position="158"/>
        <end position="295"/>
    </location>
</feature>
<feature type="compositionally biased region" description="Pro residues" evidence="1">
    <location>
        <begin position="411"/>
        <end position="432"/>
    </location>
</feature>
<protein>
    <submittedName>
        <fullName evidence="2">Homeobox protein prospero</fullName>
    </submittedName>
</protein>
<evidence type="ECO:0000313" key="2">
    <source>
        <dbReference type="EMBL" id="EGI67129.1"/>
    </source>
</evidence>